<reference evidence="1" key="1">
    <citation type="submission" date="2019-08" db="EMBL/GenBank/DDBJ databases">
        <authorList>
            <person name="Kucharzyk K."/>
            <person name="Murdoch R.W."/>
            <person name="Higgins S."/>
            <person name="Loffler F."/>
        </authorList>
    </citation>
    <scope>NUCLEOTIDE SEQUENCE</scope>
</reference>
<protein>
    <submittedName>
        <fullName evidence="1">Uncharacterized protein</fullName>
    </submittedName>
</protein>
<organism evidence="1">
    <name type="scientific">bioreactor metagenome</name>
    <dbReference type="NCBI Taxonomy" id="1076179"/>
    <lineage>
        <taxon>unclassified sequences</taxon>
        <taxon>metagenomes</taxon>
        <taxon>ecological metagenomes</taxon>
    </lineage>
</organism>
<dbReference type="AlphaFoldDB" id="A0A645EFK6"/>
<proteinExistence type="predicted"/>
<sequence>MNRFLPREKMNKRQKRELDLAKRATWDGINPVTRRATNKTAYNRKQSPRWYNDDSTGIFVYV</sequence>
<evidence type="ECO:0000313" key="1">
    <source>
        <dbReference type="EMBL" id="MPN00072.1"/>
    </source>
</evidence>
<comment type="caution">
    <text evidence="1">The sequence shown here is derived from an EMBL/GenBank/DDBJ whole genome shotgun (WGS) entry which is preliminary data.</text>
</comment>
<gene>
    <name evidence="1" type="ORF">SDC9_147266</name>
</gene>
<accession>A0A645EFK6</accession>
<name>A0A645EFK6_9ZZZZ</name>
<dbReference type="EMBL" id="VSSQ01046119">
    <property type="protein sequence ID" value="MPN00072.1"/>
    <property type="molecule type" value="Genomic_DNA"/>
</dbReference>